<name>A0A5C3QAD2_9AGAR</name>
<proteinExistence type="predicted"/>
<dbReference type="STRING" id="1884261.A0A5C3QAD2"/>
<keyword evidence="1" id="KW-0378">Hydrolase</keyword>
<dbReference type="InterPro" id="IPR029058">
    <property type="entry name" value="AB_hydrolase_fold"/>
</dbReference>
<evidence type="ECO:0000313" key="1">
    <source>
        <dbReference type="EMBL" id="TFK98147.1"/>
    </source>
</evidence>
<dbReference type="OrthoDB" id="408631at2759"/>
<dbReference type="AlphaFoldDB" id="A0A5C3QAD2"/>
<keyword evidence="2" id="KW-1185">Reference proteome</keyword>
<dbReference type="Proteomes" id="UP000305067">
    <property type="component" value="Unassembled WGS sequence"/>
</dbReference>
<reference evidence="1 2" key="1">
    <citation type="journal article" date="2019" name="Nat. Ecol. Evol.">
        <title>Megaphylogeny resolves global patterns of mushroom evolution.</title>
        <authorList>
            <person name="Varga T."/>
            <person name="Krizsan K."/>
            <person name="Foldi C."/>
            <person name="Dima B."/>
            <person name="Sanchez-Garcia M."/>
            <person name="Sanchez-Ramirez S."/>
            <person name="Szollosi G.J."/>
            <person name="Szarkandi J.G."/>
            <person name="Papp V."/>
            <person name="Albert L."/>
            <person name="Andreopoulos W."/>
            <person name="Angelini C."/>
            <person name="Antonin V."/>
            <person name="Barry K.W."/>
            <person name="Bougher N.L."/>
            <person name="Buchanan P."/>
            <person name="Buyck B."/>
            <person name="Bense V."/>
            <person name="Catcheside P."/>
            <person name="Chovatia M."/>
            <person name="Cooper J."/>
            <person name="Damon W."/>
            <person name="Desjardin D."/>
            <person name="Finy P."/>
            <person name="Geml J."/>
            <person name="Haridas S."/>
            <person name="Hughes K."/>
            <person name="Justo A."/>
            <person name="Karasinski D."/>
            <person name="Kautmanova I."/>
            <person name="Kiss B."/>
            <person name="Kocsube S."/>
            <person name="Kotiranta H."/>
            <person name="LaButti K.M."/>
            <person name="Lechner B.E."/>
            <person name="Liimatainen K."/>
            <person name="Lipzen A."/>
            <person name="Lukacs Z."/>
            <person name="Mihaltcheva S."/>
            <person name="Morgado L.N."/>
            <person name="Niskanen T."/>
            <person name="Noordeloos M.E."/>
            <person name="Ohm R.A."/>
            <person name="Ortiz-Santana B."/>
            <person name="Ovrebo C."/>
            <person name="Racz N."/>
            <person name="Riley R."/>
            <person name="Savchenko A."/>
            <person name="Shiryaev A."/>
            <person name="Soop K."/>
            <person name="Spirin V."/>
            <person name="Szebenyi C."/>
            <person name="Tomsovsky M."/>
            <person name="Tulloss R.E."/>
            <person name="Uehling J."/>
            <person name="Grigoriev I.V."/>
            <person name="Vagvolgyi C."/>
            <person name="Papp T."/>
            <person name="Martin F.M."/>
            <person name="Miettinen O."/>
            <person name="Hibbett D.S."/>
            <person name="Nagy L.G."/>
        </authorList>
    </citation>
    <scope>NUCLEOTIDE SEQUENCE [LARGE SCALE GENOMIC DNA]</scope>
    <source>
        <strain evidence="1 2">CBS 309.79</strain>
    </source>
</reference>
<dbReference type="GO" id="GO:0016787">
    <property type="term" value="F:hydrolase activity"/>
    <property type="evidence" value="ECO:0007669"/>
    <property type="project" value="UniProtKB-KW"/>
</dbReference>
<gene>
    <name evidence="1" type="ORF">BDV98DRAFT_607160</name>
</gene>
<sequence length="280" mass="30293">MGAAGALSNALIPFAPTLDAGSEDAVIPKLPSRVYARRTHAKIPFLTGTNGDKGTLFSSFTSNYTTTEIREDLINSLRPSELAQDELESIIDQVLELYPDESALGSPYGTGNETFGSSSRFKRFSSIGAFRLGSIISCGTPVLTGLPEGGDKNFQSGRKQLNRLSSDCDDGVKSWEYVFTDPQSVPFLRVRSNLTLGLGSPANRTGALELSKVMVDYWISFAVGLDPNDGKGSKRPVWEEYSVNCPTVLQLENGNTSNVADDYGEGAMDLFLDNPVAFRH</sequence>
<dbReference type="Gene3D" id="3.40.50.1820">
    <property type="entry name" value="alpha/beta hydrolase"/>
    <property type="match status" value="1"/>
</dbReference>
<organism evidence="1 2">
    <name type="scientific">Pterulicium gracile</name>
    <dbReference type="NCBI Taxonomy" id="1884261"/>
    <lineage>
        <taxon>Eukaryota</taxon>
        <taxon>Fungi</taxon>
        <taxon>Dikarya</taxon>
        <taxon>Basidiomycota</taxon>
        <taxon>Agaricomycotina</taxon>
        <taxon>Agaricomycetes</taxon>
        <taxon>Agaricomycetidae</taxon>
        <taxon>Agaricales</taxon>
        <taxon>Pleurotineae</taxon>
        <taxon>Pterulaceae</taxon>
        <taxon>Pterulicium</taxon>
    </lineage>
</organism>
<protein>
    <submittedName>
        <fullName evidence="1">Alpha/Beta hydrolase protein</fullName>
    </submittedName>
</protein>
<dbReference type="EMBL" id="ML178842">
    <property type="protein sequence ID" value="TFK98147.1"/>
    <property type="molecule type" value="Genomic_DNA"/>
</dbReference>
<evidence type="ECO:0000313" key="2">
    <source>
        <dbReference type="Proteomes" id="UP000305067"/>
    </source>
</evidence>
<accession>A0A5C3QAD2</accession>
<dbReference type="SUPFAM" id="SSF53474">
    <property type="entry name" value="alpha/beta-Hydrolases"/>
    <property type="match status" value="1"/>
</dbReference>